<dbReference type="SUPFAM" id="SSF63829">
    <property type="entry name" value="Calcium-dependent phosphotriesterase"/>
    <property type="match status" value="1"/>
</dbReference>
<dbReference type="InterPro" id="IPR013658">
    <property type="entry name" value="SGL"/>
</dbReference>
<proteinExistence type="predicted"/>
<dbReference type="SUPFAM" id="SSF53474">
    <property type="entry name" value="alpha/beta-Hydrolases"/>
    <property type="match status" value="1"/>
</dbReference>
<dbReference type="STRING" id="48467.SAMN02745166_02767"/>
<dbReference type="Pfam" id="PF00756">
    <property type="entry name" value="Esterase"/>
    <property type="match status" value="1"/>
</dbReference>
<evidence type="ECO:0000256" key="1">
    <source>
        <dbReference type="SAM" id="MobiDB-lite"/>
    </source>
</evidence>
<reference evidence="4" key="1">
    <citation type="submission" date="2017-02" db="EMBL/GenBank/DDBJ databases">
        <authorList>
            <person name="Varghese N."/>
            <person name="Submissions S."/>
        </authorList>
    </citation>
    <scope>NUCLEOTIDE SEQUENCE [LARGE SCALE GENOMIC DNA]</scope>
    <source>
        <strain evidence="4">ATCC 700200</strain>
    </source>
</reference>
<dbReference type="PANTHER" id="PTHR48098">
    <property type="entry name" value="ENTEROCHELIN ESTERASE-RELATED"/>
    <property type="match status" value="1"/>
</dbReference>
<evidence type="ECO:0000313" key="3">
    <source>
        <dbReference type="EMBL" id="SKA98490.1"/>
    </source>
</evidence>
<dbReference type="Pfam" id="PF08450">
    <property type="entry name" value="SGL"/>
    <property type="match status" value="1"/>
</dbReference>
<dbReference type="InterPro" id="IPR029058">
    <property type="entry name" value="AB_hydrolase_fold"/>
</dbReference>
<dbReference type="Proteomes" id="UP000190774">
    <property type="component" value="Unassembled WGS sequence"/>
</dbReference>
<name>A0A1T4Y9X4_9BACT</name>
<dbReference type="PANTHER" id="PTHR48098:SF3">
    <property type="entry name" value="IRON(III) ENTEROBACTIN ESTERASE"/>
    <property type="match status" value="1"/>
</dbReference>
<gene>
    <name evidence="3" type="ORF">SAMN02745166_02767</name>
</gene>
<sequence length="542" mass="59429">MTSAISATNKIPIQHRYDAETLSIPIIWQNPVPNIVVTHPAIPCPTMKYLSPLLGLLSLTVSLSAAEPEFPLTADSKSQPGVPQGSLIKDTYTARQASVFPGTQRDYQIYIPAGLDRDKSAAFMVFQDGVLYQAPVVFDNLIAKKDIPPLIGIFIRPGVVPAANDNALPRFNRSYEYDSVTAEYSRFLLDEFLPAIEQKHRLSLSTNPDQAAIAGNSSGGICAYMVAWHRPDRFHRVFTGVGTYVGIHGADQLPVLVRKIEPKPLRVFLQSGTNDNNLYCGDWWMANQMMERSLTWAGYEVNHAWGEGGHNQKHASQVFPDALRWLWKDWQTNLEVKANVKGESKWKGYEVVDMGAWQPLASPKGAQGHVLQSSVTGEISLTATANARTRLQGQTSLPQPALTDDWASSSTTLSPDQTLLYAKKPDSEYVYSFPVGGLLSQGQKFYQLDALQAGDTHSGGLCVDTEGRLYVATSLGIQVCDQAGRVNFIIPTPTEATDVCFGGKDLSELVIACRDTLYKRPTKVHGVVSGQQAPIKPKAPKL</sequence>
<dbReference type="Gene3D" id="3.40.50.1820">
    <property type="entry name" value="alpha/beta hydrolase"/>
    <property type="match status" value="1"/>
</dbReference>
<feature type="region of interest" description="Disordered" evidence="1">
    <location>
        <begin position="392"/>
        <end position="411"/>
    </location>
</feature>
<evidence type="ECO:0000313" key="4">
    <source>
        <dbReference type="Proteomes" id="UP000190774"/>
    </source>
</evidence>
<evidence type="ECO:0000259" key="2">
    <source>
        <dbReference type="Pfam" id="PF08450"/>
    </source>
</evidence>
<accession>A0A1T4Y9X4</accession>
<dbReference type="AlphaFoldDB" id="A0A1T4Y9X4"/>
<dbReference type="InterPro" id="IPR011042">
    <property type="entry name" value="6-blade_b-propeller_TolB-like"/>
</dbReference>
<dbReference type="OrthoDB" id="178547at2"/>
<dbReference type="EMBL" id="FUYE01000008">
    <property type="protein sequence ID" value="SKA98490.1"/>
    <property type="molecule type" value="Genomic_DNA"/>
</dbReference>
<organism evidence="3 4">
    <name type="scientific">Prosthecobacter debontii</name>
    <dbReference type="NCBI Taxonomy" id="48467"/>
    <lineage>
        <taxon>Bacteria</taxon>
        <taxon>Pseudomonadati</taxon>
        <taxon>Verrucomicrobiota</taxon>
        <taxon>Verrucomicrobiia</taxon>
        <taxon>Verrucomicrobiales</taxon>
        <taxon>Verrucomicrobiaceae</taxon>
        <taxon>Prosthecobacter</taxon>
    </lineage>
</organism>
<dbReference type="Gene3D" id="2.120.10.30">
    <property type="entry name" value="TolB, C-terminal domain"/>
    <property type="match status" value="1"/>
</dbReference>
<dbReference type="InterPro" id="IPR000801">
    <property type="entry name" value="Esterase-like"/>
</dbReference>
<dbReference type="InterPro" id="IPR050583">
    <property type="entry name" value="Mycobacterial_A85_antigen"/>
</dbReference>
<feature type="domain" description="SMP-30/Gluconolactonase/LRE-like region" evidence="2">
    <location>
        <begin position="410"/>
        <end position="512"/>
    </location>
</feature>
<protein>
    <submittedName>
        <fullName evidence="3">Enterochelin esterase</fullName>
    </submittedName>
</protein>
<keyword evidence="4" id="KW-1185">Reference proteome</keyword>